<feature type="transmembrane region" description="Helical" evidence="1">
    <location>
        <begin position="105"/>
        <end position="128"/>
    </location>
</feature>
<proteinExistence type="predicted"/>
<gene>
    <name evidence="2" type="ORF">KDA_29820</name>
</gene>
<organism evidence="2 3">
    <name type="scientific">Dictyobacter alpinus</name>
    <dbReference type="NCBI Taxonomy" id="2014873"/>
    <lineage>
        <taxon>Bacteria</taxon>
        <taxon>Bacillati</taxon>
        <taxon>Chloroflexota</taxon>
        <taxon>Ktedonobacteria</taxon>
        <taxon>Ktedonobacterales</taxon>
        <taxon>Dictyobacteraceae</taxon>
        <taxon>Dictyobacter</taxon>
    </lineage>
</organism>
<evidence type="ECO:0000313" key="2">
    <source>
        <dbReference type="EMBL" id="GCE27498.1"/>
    </source>
</evidence>
<keyword evidence="1" id="KW-0812">Transmembrane</keyword>
<reference evidence="3" key="1">
    <citation type="submission" date="2018-12" db="EMBL/GenBank/DDBJ databases">
        <title>Tengunoibacter tsumagoiensis gen. nov., sp. nov., Dictyobacter kobayashii sp. nov., D. alpinus sp. nov., and D. joshuensis sp. nov. and description of Dictyobacteraceae fam. nov. within the order Ktedonobacterales isolated from Tengu-no-mugimeshi.</title>
        <authorList>
            <person name="Wang C.M."/>
            <person name="Zheng Y."/>
            <person name="Sakai Y."/>
            <person name="Toyoda A."/>
            <person name="Minakuchi Y."/>
            <person name="Abe K."/>
            <person name="Yokota A."/>
            <person name="Yabe S."/>
        </authorList>
    </citation>
    <scope>NUCLEOTIDE SEQUENCE [LARGE SCALE GENOMIC DNA]</scope>
    <source>
        <strain evidence="3">Uno16</strain>
    </source>
</reference>
<feature type="transmembrane region" description="Helical" evidence="1">
    <location>
        <begin position="77"/>
        <end position="99"/>
    </location>
</feature>
<evidence type="ECO:0000256" key="1">
    <source>
        <dbReference type="SAM" id="Phobius"/>
    </source>
</evidence>
<protein>
    <submittedName>
        <fullName evidence="2">Uncharacterized protein</fullName>
    </submittedName>
</protein>
<dbReference type="EMBL" id="BIFT01000001">
    <property type="protein sequence ID" value="GCE27498.1"/>
    <property type="molecule type" value="Genomic_DNA"/>
</dbReference>
<dbReference type="RefSeq" id="WP_126627838.1">
    <property type="nucleotide sequence ID" value="NZ_BIFT01000001.1"/>
</dbReference>
<accession>A0A402B827</accession>
<keyword evidence="1" id="KW-1133">Transmembrane helix</keyword>
<feature type="transmembrane region" description="Helical" evidence="1">
    <location>
        <begin position="12"/>
        <end position="31"/>
    </location>
</feature>
<name>A0A402B827_9CHLR</name>
<dbReference type="AlphaFoldDB" id="A0A402B827"/>
<evidence type="ECO:0000313" key="3">
    <source>
        <dbReference type="Proteomes" id="UP000287171"/>
    </source>
</evidence>
<feature type="transmembrane region" description="Helical" evidence="1">
    <location>
        <begin position="43"/>
        <end position="65"/>
    </location>
</feature>
<sequence>MNHLVFSLPERILALIAGSINIAVGLVFFFLPEFQLTLWPGNIPFVLARFIGAIIIGNGVGAIWLVNEREWARVRPLALVATVYGSLVAVGLLYHLLWLKASPLFWFYLLFDVPFLLVFYALFIYHDIAPRLRNSRMKYTRTS</sequence>
<keyword evidence="3" id="KW-1185">Reference proteome</keyword>
<comment type="caution">
    <text evidence="2">The sequence shown here is derived from an EMBL/GenBank/DDBJ whole genome shotgun (WGS) entry which is preliminary data.</text>
</comment>
<keyword evidence="1" id="KW-0472">Membrane</keyword>
<dbReference type="Proteomes" id="UP000287171">
    <property type="component" value="Unassembled WGS sequence"/>
</dbReference>